<organism evidence="1 2">
    <name type="scientific">Clostridium thermopalmarium DSM 5974</name>
    <dbReference type="NCBI Taxonomy" id="1121340"/>
    <lineage>
        <taxon>Bacteria</taxon>
        <taxon>Bacillati</taxon>
        <taxon>Bacillota</taxon>
        <taxon>Clostridia</taxon>
        <taxon>Eubacteriales</taxon>
        <taxon>Clostridiaceae</taxon>
        <taxon>Clostridium</taxon>
    </lineage>
</organism>
<evidence type="ECO:0000313" key="1">
    <source>
        <dbReference type="EMBL" id="PRR74081.1"/>
    </source>
</evidence>
<dbReference type="AlphaFoldDB" id="A0A2T0AU82"/>
<comment type="caution">
    <text evidence="1">The sequence shown here is derived from an EMBL/GenBank/DDBJ whole genome shotgun (WGS) entry which is preliminary data.</text>
</comment>
<keyword evidence="2" id="KW-1185">Reference proteome</keyword>
<proteinExistence type="predicted"/>
<evidence type="ECO:0000313" key="2">
    <source>
        <dbReference type="Proteomes" id="UP000239614"/>
    </source>
</evidence>
<protein>
    <submittedName>
        <fullName evidence="1">Uncharacterized protein</fullName>
    </submittedName>
</protein>
<name>A0A2T0AU82_9CLOT</name>
<reference evidence="1 2" key="1">
    <citation type="submission" date="2018-03" db="EMBL/GenBank/DDBJ databases">
        <title>Genome sequence of Clostridium thermopalmarium DSM 5974.</title>
        <authorList>
            <person name="Poehlein A."/>
            <person name="Daniel R."/>
        </authorList>
    </citation>
    <scope>NUCLEOTIDE SEQUENCE [LARGE SCALE GENOMIC DNA]</scope>
    <source>
        <strain evidence="1 2">DSM 5974</strain>
    </source>
</reference>
<sequence>MMDAFEKLANAIILQAVKDYRFALKRLAKYPRNDSARYTKREIERFFHSGYFTTLTSLDPEMLIQKLHEEVVR</sequence>
<gene>
    <name evidence="1" type="ORF">CPAL_10190</name>
</gene>
<dbReference type="Proteomes" id="UP000239614">
    <property type="component" value="Unassembled WGS sequence"/>
</dbReference>
<dbReference type="EMBL" id="PVXN01000021">
    <property type="protein sequence ID" value="PRR74081.1"/>
    <property type="molecule type" value="Genomic_DNA"/>
</dbReference>
<accession>A0A2T0AU82</accession>